<gene>
    <name evidence="2" type="ORF">DVJ77_09780</name>
</gene>
<sequence length="185" mass="20968">MSVVADVPALANDISAEFYVVGTKKFLLLSIMTLGLYWYYWHYQQWARYRSYHNEKLWPVARALFAIFFIHSLTSEIDHRLRKNRTPYAWSPGAIATAYVVLALASSIGNRLPQNVGPWLNGLFIVLVLPIAWLLLKVQRAANLACGQPNGESNQRLTGVNWLWLVLGAAFWALILFGLYVSVPT</sequence>
<name>A0A369UP22_9GAMM</name>
<evidence type="ECO:0000256" key="1">
    <source>
        <dbReference type="SAM" id="Phobius"/>
    </source>
</evidence>
<organism evidence="2 3">
    <name type="scientific">Dyella tabacisoli</name>
    <dbReference type="NCBI Taxonomy" id="2282381"/>
    <lineage>
        <taxon>Bacteria</taxon>
        <taxon>Pseudomonadati</taxon>
        <taxon>Pseudomonadota</taxon>
        <taxon>Gammaproteobacteria</taxon>
        <taxon>Lysobacterales</taxon>
        <taxon>Rhodanobacteraceae</taxon>
        <taxon>Dyella</taxon>
    </lineage>
</organism>
<evidence type="ECO:0008006" key="4">
    <source>
        <dbReference type="Google" id="ProtNLM"/>
    </source>
</evidence>
<keyword evidence="3" id="KW-1185">Reference proteome</keyword>
<keyword evidence="1" id="KW-1133">Transmembrane helix</keyword>
<comment type="caution">
    <text evidence="2">The sequence shown here is derived from an EMBL/GenBank/DDBJ whole genome shotgun (WGS) entry which is preliminary data.</text>
</comment>
<dbReference type="Proteomes" id="UP000253782">
    <property type="component" value="Unassembled WGS sequence"/>
</dbReference>
<proteinExistence type="predicted"/>
<dbReference type="EMBL" id="QQAH01000009">
    <property type="protein sequence ID" value="RDD81468.1"/>
    <property type="molecule type" value="Genomic_DNA"/>
</dbReference>
<feature type="transmembrane region" description="Helical" evidence="1">
    <location>
        <begin position="87"/>
        <end position="106"/>
    </location>
</feature>
<accession>A0A369UP22</accession>
<feature type="transmembrane region" description="Helical" evidence="1">
    <location>
        <begin position="57"/>
        <end position="75"/>
    </location>
</feature>
<protein>
    <recommendedName>
        <fullName evidence="4">DUF4234 domain-containing protein</fullName>
    </recommendedName>
</protein>
<feature type="transmembrane region" description="Helical" evidence="1">
    <location>
        <begin position="26"/>
        <end position="42"/>
    </location>
</feature>
<keyword evidence="1" id="KW-0812">Transmembrane</keyword>
<reference evidence="2 3" key="1">
    <citation type="submission" date="2018-07" db="EMBL/GenBank/DDBJ databases">
        <title>Dyella tabacisoli L4-6T, whole genome shotgun sequence.</title>
        <authorList>
            <person name="Zhou X.-K."/>
            <person name="Li W.-J."/>
            <person name="Duan Y.-Q."/>
        </authorList>
    </citation>
    <scope>NUCLEOTIDE SEQUENCE [LARGE SCALE GENOMIC DNA]</scope>
    <source>
        <strain evidence="2 3">L4-6</strain>
    </source>
</reference>
<dbReference type="OrthoDB" id="8750132at2"/>
<feature type="transmembrane region" description="Helical" evidence="1">
    <location>
        <begin position="162"/>
        <end position="183"/>
    </location>
</feature>
<evidence type="ECO:0000313" key="2">
    <source>
        <dbReference type="EMBL" id="RDD81468.1"/>
    </source>
</evidence>
<keyword evidence="1" id="KW-0472">Membrane</keyword>
<feature type="transmembrane region" description="Helical" evidence="1">
    <location>
        <begin position="118"/>
        <end position="136"/>
    </location>
</feature>
<evidence type="ECO:0000313" key="3">
    <source>
        <dbReference type="Proteomes" id="UP000253782"/>
    </source>
</evidence>
<dbReference type="AlphaFoldDB" id="A0A369UP22"/>